<dbReference type="PANTHER" id="PTHR10773">
    <property type="entry name" value="DNA-DIRECTED RNA POLYMERASES I, II, AND III SUBUNIT RPABC2"/>
    <property type="match status" value="1"/>
</dbReference>
<dbReference type="EMBL" id="GEBQ01013971">
    <property type="protein sequence ID" value="JAT26006.1"/>
    <property type="molecule type" value="Transcribed_RNA"/>
</dbReference>
<accession>A0A1B6LQJ8</accession>
<organism evidence="2">
    <name type="scientific">Graphocephala atropunctata</name>
    <dbReference type="NCBI Taxonomy" id="36148"/>
    <lineage>
        <taxon>Eukaryota</taxon>
        <taxon>Metazoa</taxon>
        <taxon>Ecdysozoa</taxon>
        <taxon>Arthropoda</taxon>
        <taxon>Hexapoda</taxon>
        <taxon>Insecta</taxon>
        <taxon>Pterygota</taxon>
        <taxon>Neoptera</taxon>
        <taxon>Paraneoptera</taxon>
        <taxon>Hemiptera</taxon>
        <taxon>Auchenorrhyncha</taxon>
        <taxon>Membracoidea</taxon>
        <taxon>Cicadellidae</taxon>
        <taxon>Cicadellinae</taxon>
        <taxon>Cicadellini</taxon>
        <taxon>Graphocephala</taxon>
    </lineage>
</organism>
<gene>
    <name evidence="2" type="ORF">g.4050</name>
</gene>
<feature type="non-terminal residue" evidence="2">
    <location>
        <position position="1"/>
    </location>
</feature>
<feature type="domain" description="DUF7869" evidence="1">
    <location>
        <begin position="162"/>
        <end position="319"/>
    </location>
</feature>
<evidence type="ECO:0000313" key="2">
    <source>
        <dbReference type="EMBL" id="JAT26006.1"/>
    </source>
</evidence>
<reference evidence="2" key="1">
    <citation type="submission" date="2015-11" db="EMBL/GenBank/DDBJ databases">
        <title>De novo transcriptome assembly of four potential Pierce s Disease insect vectors from Arizona vineyards.</title>
        <authorList>
            <person name="Tassone E.E."/>
        </authorList>
    </citation>
    <scope>NUCLEOTIDE SEQUENCE</scope>
</reference>
<evidence type="ECO:0000259" key="1">
    <source>
        <dbReference type="Pfam" id="PF25273"/>
    </source>
</evidence>
<dbReference type="InterPro" id="IPR057191">
    <property type="entry name" value="DUF7869"/>
</dbReference>
<sequence>LPSHLNVTKMYEMYKESVKKEHDQEHHDEEDDWQAKCVSINTYKRVFLKDFNLKFKSPKKDTCKKCDFLKVQIDAEELKPGKDTNVILAELKVNQELHHRQAEKSTIIRDADIAEAKTGEVQVISFDLQKVFPLPKITTNEAYYKRQLSVLNFGIQDLASEQAYMYIWHEGIASRGPQEIASCLRKYVQDNVNGKKLIAWSDACGGQNRNVKLVLAYMYLVAQSDVPLDTIVHKFCLSGHSYLPNDRDFSQIENKIRKRDTVYSFEDFVQIVKSSKQNQRSFKVTEMSANDFFSTSTLEHQITNRKKDVQKQTVSWLRMMEIQVKQDKPDILYFKYTHDKDVPYYELDLRKKINGVAPNFSGKSLGLLHPEGHAISAEKLKDIKHLLKYIPEVYHGFYHQLKSINDVEQEDSDGVVLEDVTD</sequence>
<protein>
    <recommendedName>
        <fullName evidence="1">DUF7869 domain-containing protein</fullName>
    </recommendedName>
</protein>
<dbReference type="Pfam" id="PF25273">
    <property type="entry name" value="DUF7869"/>
    <property type="match status" value="1"/>
</dbReference>
<dbReference type="AlphaFoldDB" id="A0A1B6LQJ8"/>
<feature type="non-terminal residue" evidence="2">
    <location>
        <position position="422"/>
    </location>
</feature>
<dbReference type="PANTHER" id="PTHR10773:SF19">
    <property type="match status" value="1"/>
</dbReference>
<name>A0A1B6LQJ8_9HEMI</name>
<proteinExistence type="predicted"/>